<keyword evidence="3" id="KW-0813">Transport</keyword>
<feature type="transmembrane region" description="Helical" evidence="8">
    <location>
        <begin position="318"/>
        <end position="339"/>
    </location>
</feature>
<dbReference type="InterPro" id="IPR003864">
    <property type="entry name" value="CSC1/OSCA1-like_7TM"/>
</dbReference>
<dbReference type="eggNOG" id="KOG1134">
    <property type="taxonomic scope" value="Eukaryota"/>
</dbReference>
<dbReference type="InterPro" id="IPR027815">
    <property type="entry name" value="CSC1/OSCA1-like_cyt"/>
</dbReference>
<dbReference type="Pfam" id="PF14703">
    <property type="entry name" value="PHM7_cyt"/>
    <property type="match status" value="1"/>
</dbReference>
<dbReference type="InParanoid" id="B7FVF7"/>
<feature type="non-terminal residue" evidence="12">
    <location>
        <position position="476"/>
    </location>
</feature>
<dbReference type="AlphaFoldDB" id="B7FVF7"/>
<evidence type="ECO:0000259" key="10">
    <source>
        <dbReference type="Pfam" id="PF13967"/>
    </source>
</evidence>
<sequence length="476" mass="54518">LTPQYFHWVKVCFYLSDEEIINRIGYDALVFLRFHRLALRCIVKMSVFSFIVLLPLNFTGGGHANAQDLKEYVGSLFFTDFLRFTMANVQSGSPRLWVHCFAAYLLTGIVVRELLIEYEHFALIRHRYLLSSEPHLRTVLVTNIPRHLRSASKITSYFRHVYPDAVKSVFLCQNLIQLEKMVQARTTLLSNIETELLVLCRTEKKKLYEQSYLRRSILTFRLRYCSAEDGTQERLADYYSQLETLNEEIEKEQRRRLTDKAFVVMRTYTAATIAIQSMHSSKPGAMHVVTAPEPRDILWYNIYMSKGAQRTRSYMGEFLVLLLISFYAIPVALISLLVSENALISNSPRLAQLDQASTFFSAAITLVQPLCIVGLQQLLPPLFMVIGRAEGRIAFSDAQMQAFSRYFLFQVLNVFLVTTIAGSIFDTVAIIIENPESAFEMLGNSLPRMSSFFITFVTVKTFLALGLELVRCVSLI</sequence>
<keyword evidence="5 8" id="KW-1133">Transmembrane helix</keyword>
<dbReference type="Pfam" id="PF13967">
    <property type="entry name" value="RSN1_TM"/>
    <property type="match status" value="1"/>
</dbReference>
<dbReference type="Pfam" id="PF02714">
    <property type="entry name" value="RSN1_7TM"/>
    <property type="match status" value="1"/>
</dbReference>
<dbReference type="EMBL" id="CM000608">
    <property type="protein sequence ID" value="EEC49396.1"/>
    <property type="molecule type" value="Genomic_DNA"/>
</dbReference>
<dbReference type="PANTHER" id="PTHR13018:SF5">
    <property type="entry name" value="RE44586P"/>
    <property type="match status" value="1"/>
</dbReference>
<feature type="domain" description="CSC1/OSCA1-like N-terminal transmembrane" evidence="10">
    <location>
        <begin position="4"/>
        <end position="112"/>
    </location>
</feature>
<dbReference type="KEGG" id="pti:PHATRDRAFT_1473"/>
<comment type="similarity">
    <text evidence="2">Belongs to the CSC1 (TC 1.A.17) family.</text>
</comment>
<name>B7FVF7_PHATC</name>
<evidence type="ECO:0000256" key="3">
    <source>
        <dbReference type="ARBA" id="ARBA00022448"/>
    </source>
</evidence>
<dbReference type="Proteomes" id="UP000000759">
    <property type="component" value="Chromosome 5"/>
</dbReference>
<keyword evidence="7" id="KW-0175">Coiled coil</keyword>
<dbReference type="GO" id="GO:0005886">
    <property type="term" value="C:plasma membrane"/>
    <property type="evidence" value="ECO:0007669"/>
    <property type="project" value="TreeGrafter"/>
</dbReference>
<evidence type="ECO:0000256" key="4">
    <source>
        <dbReference type="ARBA" id="ARBA00022692"/>
    </source>
</evidence>
<dbReference type="OrthoDB" id="1689567at2759"/>
<feature type="transmembrane region" description="Helical" evidence="8">
    <location>
        <begin position="452"/>
        <end position="470"/>
    </location>
</feature>
<evidence type="ECO:0000256" key="6">
    <source>
        <dbReference type="ARBA" id="ARBA00023136"/>
    </source>
</evidence>
<evidence type="ECO:0000256" key="7">
    <source>
        <dbReference type="SAM" id="Coils"/>
    </source>
</evidence>
<comment type="subcellular location">
    <subcellularLocation>
        <location evidence="1">Membrane</location>
        <topology evidence="1">Multi-pass membrane protein</topology>
    </subcellularLocation>
</comment>
<evidence type="ECO:0000313" key="12">
    <source>
        <dbReference type="EMBL" id="EEC49396.1"/>
    </source>
</evidence>
<feature type="domain" description="CSC1/OSCA1-like 7TM region" evidence="9">
    <location>
        <begin position="312"/>
        <end position="476"/>
    </location>
</feature>
<reference evidence="13" key="2">
    <citation type="submission" date="2008-08" db="EMBL/GenBank/DDBJ databases">
        <authorList>
            <consortium name="Diatom Consortium"/>
            <person name="Grigoriev I."/>
            <person name="Grimwood J."/>
            <person name="Kuo A."/>
            <person name="Otillar R.P."/>
            <person name="Salamov A."/>
            <person name="Detter J.C."/>
            <person name="Lindquist E."/>
            <person name="Shapiro H."/>
            <person name="Lucas S."/>
            <person name="Glavina del Rio T."/>
            <person name="Pitluck S."/>
            <person name="Rokhsar D."/>
            <person name="Bowler C."/>
        </authorList>
    </citation>
    <scope>GENOME REANNOTATION</scope>
    <source>
        <strain evidence="13">CCAP 1055/1</strain>
    </source>
</reference>
<feature type="transmembrane region" description="Helical" evidence="8">
    <location>
        <begin position="37"/>
        <end position="58"/>
    </location>
</feature>
<evidence type="ECO:0000256" key="5">
    <source>
        <dbReference type="ARBA" id="ARBA00022989"/>
    </source>
</evidence>
<dbReference type="PANTHER" id="PTHR13018">
    <property type="entry name" value="PROBABLE MEMBRANE PROTEIN DUF221-RELATED"/>
    <property type="match status" value="1"/>
</dbReference>
<feature type="coiled-coil region" evidence="7">
    <location>
        <begin position="228"/>
        <end position="255"/>
    </location>
</feature>
<dbReference type="GO" id="GO:0005227">
    <property type="term" value="F:calcium-activated cation channel activity"/>
    <property type="evidence" value="ECO:0007669"/>
    <property type="project" value="InterPro"/>
</dbReference>
<feature type="transmembrane region" description="Helical" evidence="8">
    <location>
        <begin position="96"/>
        <end position="115"/>
    </location>
</feature>
<keyword evidence="4 8" id="KW-0812">Transmembrane</keyword>
<feature type="domain" description="CSC1/OSCA1-like cytosolic" evidence="11">
    <location>
        <begin position="137"/>
        <end position="301"/>
    </location>
</feature>
<dbReference type="InterPro" id="IPR032880">
    <property type="entry name" value="CSC1/OSCA1-like_N"/>
</dbReference>
<gene>
    <name evidence="12" type="ORF">PHATRDRAFT_1473</name>
</gene>
<keyword evidence="13" id="KW-1185">Reference proteome</keyword>
<feature type="transmembrane region" description="Helical" evidence="8">
    <location>
        <begin position="407"/>
        <end position="432"/>
    </location>
</feature>
<evidence type="ECO:0000259" key="11">
    <source>
        <dbReference type="Pfam" id="PF14703"/>
    </source>
</evidence>
<protein>
    <submittedName>
        <fullName evidence="12">Uncharacterized protein</fullName>
    </submittedName>
</protein>
<dbReference type="InterPro" id="IPR045122">
    <property type="entry name" value="Csc1-like"/>
</dbReference>
<feature type="non-terminal residue" evidence="12">
    <location>
        <position position="1"/>
    </location>
</feature>
<feature type="transmembrane region" description="Helical" evidence="8">
    <location>
        <begin position="359"/>
        <end position="386"/>
    </location>
</feature>
<dbReference type="PaxDb" id="2850-Phatr1473"/>
<evidence type="ECO:0000313" key="13">
    <source>
        <dbReference type="Proteomes" id="UP000000759"/>
    </source>
</evidence>
<evidence type="ECO:0000256" key="1">
    <source>
        <dbReference type="ARBA" id="ARBA00004141"/>
    </source>
</evidence>
<evidence type="ECO:0000256" key="8">
    <source>
        <dbReference type="SAM" id="Phobius"/>
    </source>
</evidence>
<dbReference type="GeneID" id="7199711"/>
<proteinExistence type="inferred from homology"/>
<evidence type="ECO:0000259" key="9">
    <source>
        <dbReference type="Pfam" id="PF02714"/>
    </source>
</evidence>
<accession>B7FVF7</accession>
<reference evidence="12 13" key="1">
    <citation type="journal article" date="2008" name="Nature">
        <title>The Phaeodactylum genome reveals the evolutionary history of diatom genomes.</title>
        <authorList>
            <person name="Bowler C."/>
            <person name="Allen A.E."/>
            <person name="Badger J.H."/>
            <person name="Grimwood J."/>
            <person name="Jabbari K."/>
            <person name="Kuo A."/>
            <person name="Maheswari U."/>
            <person name="Martens C."/>
            <person name="Maumus F."/>
            <person name="Otillar R.P."/>
            <person name="Rayko E."/>
            <person name="Salamov A."/>
            <person name="Vandepoele K."/>
            <person name="Beszteri B."/>
            <person name="Gruber A."/>
            <person name="Heijde M."/>
            <person name="Katinka M."/>
            <person name="Mock T."/>
            <person name="Valentin K."/>
            <person name="Verret F."/>
            <person name="Berges J.A."/>
            <person name="Brownlee C."/>
            <person name="Cadoret J.P."/>
            <person name="Chiovitti A."/>
            <person name="Choi C.J."/>
            <person name="Coesel S."/>
            <person name="De Martino A."/>
            <person name="Detter J.C."/>
            <person name="Durkin C."/>
            <person name="Falciatore A."/>
            <person name="Fournet J."/>
            <person name="Haruta M."/>
            <person name="Huysman M.J."/>
            <person name="Jenkins B.D."/>
            <person name="Jiroutova K."/>
            <person name="Jorgensen R.E."/>
            <person name="Joubert Y."/>
            <person name="Kaplan A."/>
            <person name="Kroger N."/>
            <person name="Kroth P.G."/>
            <person name="La Roche J."/>
            <person name="Lindquist E."/>
            <person name="Lommer M."/>
            <person name="Martin-Jezequel V."/>
            <person name="Lopez P.J."/>
            <person name="Lucas S."/>
            <person name="Mangogna M."/>
            <person name="McGinnis K."/>
            <person name="Medlin L.K."/>
            <person name="Montsant A."/>
            <person name="Oudot-Le Secq M.P."/>
            <person name="Napoli C."/>
            <person name="Obornik M."/>
            <person name="Parker M.S."/>
            <person name="Petit J.L."/>
            <person name="Porcel B.M."/>
            <person name="Poulsen N."/>
            <person name="Robison M."/>
            <person name="Rychlewski L."/>
            <person name="Rynearson T.A."/>
            <person name="Schmutz J."/>
            <person name="Shapiro H."/>
            <person name="Siaut M."/>
            <person name="Stanley M."/>
            <person name="Sussman M.R."/>
            <person name="Taylor A.R."/>
            <person name="Vardi A."/>
            <person name="von Dassow P."/>
            <person name="Vyverman W."/>
            <person name="Willis A."/>
            <person name="Wyrwicz L.S."/>
            <person name="Rokhsar D.S."/>
            <person name="Weissenbach J."/>
            <person name="Armbrust E.V."/>
            <person name="Green B.R."/>
            <person name="Van de Peer Y."/>
            <person name="Grigoriev I.V."/>
        </authorList>
    </citation>
    <scope>NUCLEOTIDE SEQUENCE [LARGE SCALE GENOMIC DNA]</scope>
    <source>
        <strain evidence="12 13">CCAP 1055/1</strain>
    </source>
</reference>
<evidence type="ECO:0000256" key="2">
    <source>
        <dbReference type="ARBA" id="ARBA00007779"/>
    </source>
</evidence>
<dbReference type="RefSeq" id="XP_002178698.1">
    <property type="nucleotide sequence ID" value="XM_002178662.1"/>
</dbReference>
<keyword evidence="6 8" id="KW-0472">Membrane</keyword>
<organism evidence="12 13">
    <name type="scientific">Phaeodactylum tricornutum (strain CCAP 1055/1)</name>
    <dbReference type="NCBI Taxonomy" id="556484"/>
    <lineage>
        <taxon>Eukaryota</taxon>
        <taxon>Sar</taxon>
        <taxon>Stramenopiles</taxon>
        <taxon>Ochrophyta</taxon>
        <taxon>Bacillariophyta</taxon>
        <taxon>Bacillariophyceae</taxon>
        <taxon>Bacillariophycidae</taxon>
        <taxon>Naviculales</taxon>
        <taxon>Phaeodactylaceae</taxon>
        <taxon>Phaeodactylum</taxon>
    </lineage>
</organism>